<evidence type="ECO:0000313" key="15">
    <source>
        <dbReference type="Proteomes" id="UP000614601"/>
    </source>
</evidence>
<dbReference type="Gene3D" id="3.40.50.300">
    <property type="entry name" value="P-loop containing nucleotide triphosphate hydrolases"/>
    <property type="match status" value="2"/>
</dbReference>
<keyword evidence="3" id="KW-0132">Cell division</keyword>
<feature type="coiled-coil region" evidence="12">
    <location>
        <begin position="449"/>
        <end position="500"/>
    </location>
</feature>
<reference evidence="14" key="1">
    <citation type="submission" date="2020-09" db="EMBL/GenBank/DDBJ databases">
        <authorList>
            <person name="Kikuchi T."/>
        </authorList>
    </citation>
    <scope>NUCLEOTIDE SEQUENCE</scope>
    <source>
        <strain evidence="14">SH1</strain>
    </source>
</reference>
<evidence type="ECO:0000256" key="5">
    <source>
        <dbReference type="ARBA" id="ARBA00022776"/>
    </source>
</evidence>
<dbReference type="AlphaFoldDB" id="A0A811K4I0"/>
<accession>A0A811K4I0</accession>
<dbReference type="PIRSF" id="PIRSF005719">
    <property type="entry name" value="SMC"/>
    <property type="match status" value="1"/>
</dbReference>
<keyword evidence="7 12" id="KW-0175">Coiled coil</keyword>
<dbReference type="Gene3D" id="1.20.1060.20">
    <property type="match status" value="1"/>
</dbReference>
<comment type="caution">
    <text evidence="14">The sequence shown here is derived from an EMBL/GenBank/DDBJ whole genome shotgun (WGS) entry which is preliminary data.</text>
</comment>
<dbReference type="PANTHER" id="PTHR43977">
    <property type="entry name" value="STRUCTURAL MAINTENANCE OF CHROMOSOMES PROTEIN 3"/>
    <property type="match status" value="1"/>
</dbReference>
<evidence type="ECO:0000256" key="6">
    <source>
        <dbReference type="ARBA" id="ARBA00022840"/>
    </source>
</evidence>
<sequence length="1172" mass="135184">MRILKIEIDGFKSYGQYQALEDLDPEFNAITGLNGSGKSNALDAICFLLGITNLTWIRAQNNEDLVFKKGQGGVTKATVTITFDNSDPKHKPIGFEEQNILVIKKQIVLNGKVTYHINNVISTQTKVQNLFNTCAMNVNNPHFLIMQGRVTKVLNMTPRQVLYMVEEAAGVRVYEAKRKNAMTTLEKKEEKIREINRIMEEELRPRINKLKAEKDLYDEFIRLGNDEEQHNHILHCIEYYTCQLAADRCQRKIDNKTEEDGRRNESIKEKKADIAGYEVEHEQMERQLNQMTEQKQELIQDEQDKNKDYLEAQKAKKTKEDEIHEVKKNIKNLENSIAADEAELVKKKDKFKRLQENTGKEVEIFQRAESDREKAKALLDALAKGMTVDENGKEVSLDSMLMKKNTELNKVETDMKLLQNTLSDLRPSIVSKTKEIQTCPRQTEQLAEKQRLEYQRIELEKRLAAANMDSTRYREGRDKINNLRRELEGLQDKRERFECEFGYMNFNPPRDVVKSDEVVGVLGKLFKVRDIRFTTAIEVALGGHLSSVVVRYKNTAKNLLKSGKMERRTTFVPLDDIQTRVVGDRQYNKAVQLVGQGNIFRAIDLVEYNPDLRKAVEFGLGGMLIALDLETAKRVCFDREIMTRVVTVDGDDFKPDGVLSGGGQGGRGKVLRAVCDFFDGSRRLRDIEAEMREIQAYVTEYDMKRRENESTMIKLEDVKERINIINITLSSDKHARLEAEIKYEEEKVEECEAKVEELKPELHRIRSEFKELQEKKRNEKKFKEDEKRKAELKLREAENILKRKDAAGDKRVQNLEFAESDVKTTEQQIESQKQEVGTYKESLTQLNEELQGCVEKFEVIEKVVDELRKTVMAKKKECREKEDSIRELLGKVEACKKAIRDLEQSGHNFKMDIEELDKKKKEAEGRAAILVRTHSWLEEEKVHFNKPGTDYDFRSRTVDSVIREIDHIKTRRKELEQRVNMNAMKNLSEQEEHVMTLETKHQNLLHERERLQEMITEIDSEKQRELVRAFETISVNFGGIFSTLLPGACATLKPVDRNDLEAGLQVKVGFNGVYKESLDELSGGQRSLVALSLILAMLKCNPAPIYILDEVDAALDLSHTANVGTMIKKHFKNSQFIIVSLKQGMFNNANLIYRTSFVNGTSNIKRTVNKNS</sequence>
<dbReference type="GO" id="GO:0005634">
    <property type="term" value="C:nucleus"/>
    <property type="evidence" value="ECO:0007669"/>
    <property type="project" value="UniProtKB-SubCell"/>
</dbReference>
<feature type="coiled-coil region" evidence="12">
    <location>
        <begin position="734"/>
        <end position="933"/>
    </location>
</feature>
<feature type="coiled-coil region" evidence="12">
    <location>
        <begin position="958"/>
        <end position="1024"/>
    </location>
</feature>
<keyword evidence="6" id="KW-0067">ATP-binding</keyword>
<dbReference type="SUPFAM" id="SSF75553">
    <property type="entry name" value="Smc hinge domain"/>
    <property type="match status" value="1"/>
</dbReference>
<dbReference type="Proteomes" id="UP000614601">
    <property type="component" value="Unassembled WGS sequence"/>
</dbReference>
<evidence type="ECO:0000256" key="12">
    <source>
        <dbReference type="SAM" id="Coils"/>
    </source>
</evidence>
<evidence type="ECO:0000313" key="14">
    <source>
        <dbReference type="EMBL" id="CAD5210876.1"/>
    </source>
</evidence>
<dbReference type="GO" id="GO:0016887">
    <property type="term" value="F:ATP hydrolysis activity"/>
    <property type="evidence" value="ECO:0007669"/>
    <property type="project" value="InterPro"/>
</dbReference>
<dbReference type="OrthoDB" id="10255539at2759"/>
<dbReference type="Pfam" id="PF06470">
    <property type="entry name" value="SMC_hinge"/>
    <property type="match status" value="1"/>
</dbReference>
<keyword evidence="9 11" id="KW-0539">Nucleus</keyword>
<dbReference type="Proteomes" id="UP000783686">
    <property type="component" value="Unassembled WGS sequence"/>
</dbReference>
<keyword evidence="4" id="KW-0547">Nucleotide-binding</keyword>
<dbReference type="InterPro" id="IPR027417">
    <property type="entry name" value="P-loop_NTPase"/>
</dbReference>
<feature type="domain" description="SMC hinge" evidence="13">
    <location>
        <begin position="516"/>
        <end position="636"/>
    </location>
</feature>
<evidence type="ECO:0000256" key="9">
    <source>
        <dbReference type="ARBA" id="ARBA00023242"/>
    </source>
</evidence>
<dbReference type="EMBL" id="CAJFDH010000002">
    <property type="protein sequence ID" value="CAD5210876.1"/>
    <property type="molecule type" value="Genomic_DNA"/>
</dbReference>
<dbReference type="GO" id="GO:0030261">
    <property type="term" value="P:chromosome condensation"/>
    <property type="evidence" value="ECO:0007669"/>
    <property type="project" value="UniProtKB-KW"/>
</dbReference>
<proteinExistence type="inferred from homology"/>
<evidence type="ECO:0000256" key="11">
    <source>
        <dbReference type="PIRNR" id="PIRNR005719"/>
    </source>
</evidence>
<keyword evidence="15" id="KW-1185">Reference proteome</keyword>
<dbReference type="InterPro" id="IPR027120">
    <property type="entry name" value="Smc2_ABC"/>
</dbReference>
<keyword evidence="5" id="KW-0498">Mitosis</keyword>
<evidence type="ECO:0000256" key="10">
    <source>
        <dbReference type="ARBA" id="ARBA00023306"/>
    </source>
</evidence>
<dbReference type="SMART" id="SM00968">
    <property type="entry name" value="SMC_hinge"/>
    <property type="match status" value="1"/>
</dbReference>
<keyword evidence="8" id="KW-0226">DNA condensation</keyword>
<organism evidence="14 15">
    <name type="scientific">Bursaphelenchus okinawaensis</name>
    <dbReference type="NCBI Taxonomy" id="465554"/>
    <lineage>
        <taxon>Eukaryota</taxon>
        <taxon>Metazoa</taxon>
        <taxon>Ecdysozoa</taxon>
        <taxon>Nematoda</taxon>
        <taxon>Chromadorea</taxon>
        <taxon>Rhabditida</taxon>
        <taxon>Tylenchina</taxon>
        <taxon>Tylenchomorpha</taxon>
        <taxon>Aphelenchoidea</taxon>
        <taxon>Aphelenchoididae</taxon>
        <taxon>Bursaphelenchus</taxon>
    </lineage>
</organism>
<dbReference type="GO" id="GO:0051301">
    <property type="term" value="P:cell division"/>
    <property type="evidence" value="ECO:0007669"/>
    <property type="project" value="UniProtKB-KW"/>
</dbReference>
<dbReference type="GO" id="GO:0005524">
    <property type="term" value="F:ATP binding"/>
    <property type="evidence" value="ECO:0007669"/>
    <property type="project" value="UniProtKB-KW"/>
</dbReference>
<comment type="subcellular location">
    <subcellularLocation>
        <location evidence="1 11">Nucleus</location>
    </subcellularLocation>
</comment>
<dbReference type="Pfam" id="PF02463">
    <property type="entry name" value="SMC_N"/>
    <property type="match status" value="1"/>
</dbReference>
<dbReference type="EMBL" id="CAJFCW020000002">
    <property type="protein sequence ID" value="CAG9092276.1"/>
    <property type="molecule type" value="Genomic_DNA"/>
</dbReference>
<dbReference type="CDD" id="cd03273">
    <property type="entry name" value="ABC_SMC2_euk"/>
    <property type="match status" value="1"/>
</dbReference>
<dbReference type="GO" id="GO:0005694">
    <property type="term" value="C:chromosome"/>
    <property type="evidence" value="ECO:0007669"/>
    <property type="project" value="InterPro"/>
</dbReference>
<evidence type="ECO:0000256" key="7">
    <source>
        <dbReference type="ARBA" id="ARBA00023054"/>
    </source>
</evidence>
<evidence type="ECO:0000256" key="2">
    <source>
        <dbReference type="ARBA" id="ARBA00005231"/>
    </source>
</evidence>
<feature type="coiled-coil region" evidence="12">
    <location>
        <begin position="171"/>
        <end position="202"/>
    </location>
</feature>
<dbReference type="InterPro" id="IPR003395">
    <property type="entry name" value="RecF/RecN/SMC_N"/>
</dbReference>
<gene>
    <name evidence="14" type="ORF">BOKJ2_LOCUS3413</name>
</gene>
<feature type="coiled-coil region" evidence="12">
    <location>
        <begin position="267"/>
        <end position="357"/>
    </location>
</feature>
<dbReference type="InterPro" id="IPR036277">
    <property type="entry name" value="SMC_hinge_sf"/>
</dbReference>
<evidence type="ECO:0000256" key="4">
    <source>
        <dbReference type="ARBA" id="ARBA00022741"/>
    </source>
</evidence>
<dbReference type="SUPFAM" id="SSF52540">
    <property type="entry name" value="P-loop containing nucleoside triphosphate hydrolases"/>
    <property type="match status" value="1"/>
</dbReference>
<protein>
    <recommendedName>
        <fullName evidence="11">Structural maintenance of chromosomes protein</fullName>
    </recommendedName>
</protein>
<keyword evidence="10" id="KW-0131">Cell cycle</keyword>
<dbReference type="InterPro" id="IPR024704">
    <property type="entry name" value="SMC"/>
</dbReference>
<evidence type="ECO:0000256" key="8">
    <source>
        <dbReference type="ARBA" id="ARBA00023067"/>
    </source>
</evidence>
<evidence type="ECO:0000259" key="13">
    <source>
        <dbReference type="SMART" id="SM00968"/>
    </source>
</evidence>
<name>A0A811K4I0_9BILA</name>
<dbReference type="Gene3D" id="3.30.70.1620">
    <property type="match status" value="1"/>
</dbReference>
<dbReference type="GO" id="GO:0032991">
    <property type="term" value="C:protein-containing complex"/>
    <property type="evidence" value="ECO:0007669"/>
    <property type="project" value="UniProtKB-ARBA"/>
</dbReference>
<dbReference type="InterPro" id="IPR010935">
    <property type="entry name" value="SMC_hinge"/>
</dbReference>
<comment type="similarity">
    <text evidence="2">Belongs to the SMC family. SMC2 subfamily.</text>
</comment>
<evidence type="ECO:0000256" key="3">
    <source>
        <dbReference type="ARBA" id="ARBA00022618"/>
    </source>
</evidence>
<dbReference type="SMR" id="A0A811K4I0"/>
<evidence type="ECO:0000256" key="1">
    <source>
        <dbReference type="ARBA" id="ARBA00004123"/>
    </source>
</evidence>